<evidence type="ECO:0000313" key="3">
    <source>
        <dbReference type="Proteomes" id="UP000281118"/>
    </source>
</evidence>
<dbReference type="OrthoDB" id="9815027at2"/>
<dbReference type="Proteomes" id="UP000281118">
    <property type="component" value="Unassembled WGS sequence"/>
</dbReference>
<protein>
    <submittedName>
        <fullName evidence="2">Cytosine deaminase</fullName>
    </submittedName>
</protein>
<evidence type="ECO:0000313" key="2">
    <source>
        <dbReference type="EMBL" id="RUR67291.1"/>
    </source>
</evidence>
<dbReference type="InterPro" id="IPR032466">
    <property type="entry name" value="Metal_Hydrolase"/>
</dbReference>
<feature type="domain" description="Amidohydrolase 3" evidence="1">
    <location>
        <begin position="45"/>
        <end position="387"/>
    </location>
</feature>
<dbReference type="RefSeq" id="WP_126021461.1">
    <property type="nucleotide sequence ID" value="NZ_RXFT01000003.1"/>
</dbReference>
<name>A0A3S0XQY9_9BURK</name>
<dbReference type="NCBIfam" id="NF004636">
    <property type="entry name" value="PRK05985.1"/>
    <property type="match status" value="1"/>
</dbReference>
<gene>
    <name evidence="2" type="ORF">EJP67_09475</name>
</gene>
<dbReference type="InterPro" id="IPR013108">
    <property type="entry name" value="Amidohydro_3"/>
</dbReference>
<organism evidence="2 3">
    <name type="scientific">Variovorax guangxiensis</name>
    <dbReference type="NCBI Taxonomy" id="1775474"/>
    <lineage>
        <taxon>Bacteria</taxon>
        <taxon>Pseudomonadati</taxon>
        <taxon>Pseudomonadota</taxon>
        <taxon>Betaproteobacteria</taxon>
        <taxon>Burkholderiales</taxon>
        <taxon>Comamonadaceae</taxon>
        <taxon>Variovorax</taxon>
    </lineage>
</organism>
<dbReference type="SUPFAM" id="SSF51556">
    <property type="entry name" value="Metallo-dependent hydrolases"/>
    <property type="match status" value="1"/>
</dbReference>
<dbReference type="Gene3D" id="3.20.20.140">
    <property type="entry name" value="Metal-dependent hydrolases"/>
    <property type="match status" value="1"/>
</dbReference>
<dbReference type="PANTHER" id="PTHR32027:SF9">
    <property type="entry name" value="BLL3847 PROTEIN"/>
    <property type="match status" value="1"/>
</dbReference>
<accession>A0A3S0XQY9</accession>
<dbReference type="GO" id="GO:0016814">
    <property type="term" value="F:hydrolase activity, acting on carbon-nitrogen (but not peptide) bonds, in cyclic amidines"/>
    <property type="evidence" value="ECO:0007669"/>
    <property type="project" value="TreeGrafter"/>
</dbReference>
<reference evidence="2 3" key="1">
    <citation type="submission" date="2018-12" db="EMBL/GenBank/DDBJ databases">
        <title>The genome sequences of Variovorax guangxiensis DSM 27352.</title>
        <authorList>
            <person name="Gao J."/>
            <person name="Sun J."/>
        </authorList>
    </citation>
    <scope>NUCLEOTIDE SEQUENCE [LARGE SCALE GENOMIC DNA]</scope>
    <source>
        <strain evidence="2 3">DSM 27352</strain>
    </source>
</reference>
<dbReference type="PANTHER" id="PTHR32027">
    <property type="entry name" value="CYTOSINE DEAMINASE"/>
    <property type="match status" value="1"/>
</dbReference>
<dbReference type="InterPro" id="IPR011059">
    <property type="entry name" value="Metal-dep_hydrolase_composite"/>
</dbReference>
<dbReference type="Pfam" id="PF07969">
    <property type="entry name" value="Amidohydro_3"/>
    <property type="match status" value="1"/>
</dbReference>
<dbReference type="AlphaFoldDB" id="A0A3S0XQY9"/>
<dbReference type="SUPFAM" id="SSF51338">
    <property type="entry name" value="Composite domain of metallo-dependent hydrolases"/>
    <property type="match status" value="1"/>
</dbReference>
<evidence type="ECO:0000259" key="1">
    <source>
        <dbReference type="Pfam" id="PF07969"/>
    </source>
</evidence>
<sequence length="401" mass="42541">MPSLLIRNVRPMGASSVDVLVQDDRIAAIGPALAAPAGTTVEEGHGALLLPGLVEGHTHLDKTMWGMDWYRNEVGVNLIDKIENERAFRHASGHDAAAQSLVLAKAFLALGTTRLRTHVDVDTQAGLRHLEGTIRTREALSKLQQIQIVAFPQSGLLGRPGTAELLDQSLAMGADVLGGLDPCAIDGDPVKSLDVLFGIAHKHQRPVDIHLHEPGAMGAFSLDLILQRTAALGMQGKVAISHGFCLGDVSEREREALLARMAKLGVVLVTSAPPSRTVPPLMACRQAGVTVLGGNDGIRDTWSPYGNPDMLERAMIIGLRYNLRRDDEIEVALDTVTHSGARGCGFEAYGLEAGCRADLVLADAQTVAHAVVSRPVRKLVVAGGCVVARNGVLQADVASLL</sequence>
<proteinExistence type="predicted"/>
<dbReference type="Gene3D" id="2.30.40.10">
    <property type="entry name" value="Urease, subunit C, domain 1"/>
    <property type="match status" value="1"/>
</dbReference>
<comment type="caution">
    <text evidence="2">The sequence shown here is derived from an EMBL/GenBank/DDBJ whole genome shotgun (WGS) entry which is preliminary data.</text>
</comment>
<dbReference type="EMBL" id="RXFT01000003">
    <property type="protein sequence ID" value="RUR67291.1"/>
    <property type="molecule type" value="Genomic_DNA"/>
</dbReference>
<dbReference type="CDD" id="cd01293">
    <property type="entry name" value="Bact_CD"/>
    <property type="match status" value="1"/>
</dbReference>
<dbReference type="InterPro" id="IPR052349">
    <property type="entry name" value="Metallo-hydrolase_Enzymes"/>
</dbReference>